<dbReference type="AlphaFoldDB" id="A0A9D3XHR2"/>
<dbReference type="Proteomes" id="UP000827986">
    <property type="component" value="Unassembled WGS sequence"/>
</dbReference>
<evidence type="ECO:0000313" key="3">
    <source>
        <dbReference type="Proteomes" id="UP000827986"/>
    </source>
</evidence>
<accession>A0A9D3XHR2</accession>
<gene>
    <name evidence="2" type="ORF">KIL84_006001</name>
</gene>
<feature type="region of interest" description="Disordered" evidence="1">
    <location>
        <begin position="49"/>
        <end position="103"/>
    </location>
</feature>
<organism evidence="2 3">
    <name type="scientific">Mauremys mutica</name>
    <name type="common">yellowpond turtle</name>
    <dbReference type="NCBI Taxonomy" id="74926"/>
    <lineage>
        <taxon>Eukaryota</taxon>
        <taxon>Metazoa</taxon>
        <taxon>Chordata</taxon>
        <taxon>Craniata</taxon>
        <taxon>Vertebrata</taxon>
        <taxon>Euteleostomi</taxon>
        <taxon>Archelosauria</taxon>
        <taxon>Testudinata</taxon>
        <taxon>Testudines</taxon>
        <taxon>Cryptodira</taxon>
        <taxon>Durocryptodira</taxon>
        <taxon>Testudinoidea</taxon>
        <taxon>Geoemydidae</taxon>
        <taxon>Geoemydinae</taxon>
        <taxon>Mauremys</taxon>
    </lineage>
</organism>
<keyword evidence="3" id="KW-1185">Reference proteome</keyword>
<comment type="caution">
    <text evidence="2">The sequence shown here is derived from an EMBL/GenBank/DDBJ whole genome shotgun (WGS) entry which is preliminary data.</text>
</comment>
<evidence type="ECO:0000313" key="2">
    <source>
        <dbReference type="EMBL" id="KAH1179951.1"/>
    </source>
</evidence>
<name>A0A9D3XHR2_9SAUR</name>
<protein>
    <submittedName>
        <fullName evidence="2">Uncharacterized protein</fullName>
    </submittedName>
</protein>
<feature type="compositionally biased region" description="Polar residues" evidence="1">
    <location>
        <begin position="56"/>
        <end position="71"/>
    </location>
</feature>
<proteinExistence type="predicted"/>
<reference evidence="2" key="1">
    <citation type="submission" date="2021-09" db="EMBL/GenBank/DDBJ databases">
        <title>The genome of Mauremys mutica provides insights into the evolution of semi-aquatic lifestyle.</title>
        <authorList>
            <person name="Gong S."/>
            <person name="Gao Y."/>
        </authorList>
    </citation>
    <scope>NUCLEOTIDE SEQUENCE</scope>
    <source>
        <strain evidence="2">MM-2020</strain>
        <tissue evidence="2">Muscle</tissue>
    </source>
</reference>
<evidence type="ECO:0000256" key="1">
    <source>
        <dbReference type="SAM" id="MobiDB-lite"/>
    </source>
</evidence>
<feature type="region of interest" description="Disordered" evidence="1">
    <location>
        <begin position="1"/>
        <end position="24"/>
    </location>
</feature>
<dbReference type="EMBL" id="JAHDVG010000471">
    <property type="protein sequence ID" value="KAH1179951.1"/>
    <property type="molecule type" value="Genomic_DNA"/>
</dbReference>
<sequence length="103" mass="11046">MFLVGGGVLSQMFPPGQDAETEDPRAACSVTEKSWIQTGLAKVLEAGTVNPKVRKQSPQSRLIQNPHSQPQGGWGSMWPAQSSRNRENGTKTAQISARKASVA</sequence>